<dbReference type="Proteomes" id="UP000249396">
    <property type="component" value="Unassembled WGS sequence"/>
</dbReference>
<evidence type="ECO:0000313" key="3">
    <source>
        <dbReference type="EMBL" id="PZN80648.1"/>
    </source>
</evidence>
<evidence type="ECO:0000256" key="2">
    <source>
        <dbReference type="SAM" id="Phobius"/>
    </source>
</evidence>
<dbReference type="AlphaFoldDB" id="A0A2W4RLG9"/>
<comment type="caution">
    <text evidence="3">The sequence shown here is derived from an EMBL/GenBank/DDBJ whole genome shotgun (WGS) entry which is preliminary data.</text>
</comment>
<feature type="region of interest" description="Disordered" evidence="1">
    <location>
        <begin position="191"/>
        <end position="214"/>
    </location>
</feature>
<dbReference type="EMBL" id="QJPH01000279">
    <property type="protein sequence ID" value="PZN80648.1"/>
    <property type="molecule type" value="Genomic_DNA"/>
</dbReference>
<keyword evidence="2" id="KW-0812">Transmembrane</keyword>
<evidence type="ECO:0000313" key="4">
    <source>
        <dbReference type="Proteomes" id="UP000249396"/>
    </source>
</evidence>
<keyword evidence="2" id="KW-0472">Membrane</keyword>
<name>A0A2W4RLG9_9GAMM</name>
<reference evidence="3 4" key="1">
    <citation type="journal article" date="2018" name="Aquat. Microb. Ecol.">
        <title>Gammaproteobacterial methanotrophs dominate.</title>
        <authorList>
            <person name="Rissanen A.J."/>
            <person name="Saarenheimo J."/>
            <person name="Tiirola M."/>
            <person name="Peura S."/>
            <person name="Aalto S.L."/>
            <person name="Karvinen A."/>
            <person name="Nykanen H."/>
        </authorList>
    </citation>
    <scope>NUCLEOTIDE SEQUENCE [LARGE SCALE GENOMIC DNA]</scope>
    <source>
        <strain evidence="3">AMbin10</strain>
    </source>
</reference>
<protein>
    <submittedName>
        <fullName evidence="3">DUF58 domain-containing protein</fullName>
    </submittedName>
</protein>
<dbReference type="PANTHER" id="PTHR34351:SF1">
    <property type="entry name" value="SLR1927 PROTEIN"/>
    <property type="match status" value="1"/>
</dbReference>
<feature type="transmembrane region" description="Helical" evidence="2">
    <location>
        <begin position="64"/>
        <end position="82"/>
    </location>
</feature>
<organism evidence="3 4">
    <name type="scientific">Candidatus Methylumidiphilus alinenensis</name>
    <dbReference type="NCBI Taxonomy" id="2202197"/>
    <lineage>
        <taxon>Bacteria</taxon>
        <taxon>Pseudomonadati</taxon>
        <taxon>Pseudomonadota</taxon>
        <taxon>Gammaproteobacteria</taxon>
        <taxon>Methylococcales</taxon>
        <taxon>Candidatus Methylumidiphilus</taxon>
    </lineage>
</organism>
<feature type="transmembrane region" description="Helical" evidence="2">
    <location>
        <begin position="41"/>
        <end position="58"/>
    </location>
</feature>
<sequence>MAKPKLYESLNLRRFIQGEKATDGRIILTHRRIFIIPNRRGWGLFLLLCIQLIASINYNNSLGFILTFLVGSIATLGTLYGFRNLSGLSLRVGHPKPVFACDSANIMLTIDNPTQTHRITIYAGFRDGQQQELNLPPDNSAPVILAFQAKQRGWMALPTVVLSSEFPLGIFHAWSPVRFEQRVLVYPRPAQDQIPFPSTPGGGESGTKRATDDDFHGFQSYQQGDPLRRIHWKGVAKGQGVHVKEYRGEETTHLYLDWLQTPGFDAEARLSRLCRWVLDAEKMGAVYGLRLPGTDIKPSSGQTQLRLCLESLALFGING</sequence>
<dbReference type="PANTHER" id="PTHR34351">
    <property type="entry name" value="SLR1927 PROTEIN-RELATED"/>
    <property type="match status" value="1"/>
</dbReference>
<evidence type="ECO:0000256" key="1">
    <source>
        <dbReference type="SAM" id="MobiDB-lite"/>
    </source>
</evidence>
<gene>
    <name evidence="3" type="ORF">DM484_09610</name>
</gene>
<keyword evidence="2" id="KW-1133">Transmembrane helix</keyword>
<proteinExistence type="predicted"/>
<accession>A0A2W4RLG9</accession>